<feature type="coiled-coil region" evidence="1">
    <location>
        <begin position="377"/>
        <end position="608"/>
    </location>
</feature>
<feature type="region of interest" description="Disordered" evidence="2">
    <location>
        <begin position="1632"/>
        <end position="1688"/>
    </location>
</feature>
<dbReference type="PANTHER" id="PTHR43941:SF1">
    <property type="entry name" value="STRUCTURAL MAINTENANCE OF CHROMOSOMES PROTEIN 2"/>
    <property type="match status" value="1"/>
</dbReference>
<name>A0AAJ6QTA7_9ACAR</name>
<evidence type="ECO:0000313" key="4">
    <source>
        <dbReference type="RefSeq" id="XP_003743207.1"/>
    </source>
</evidence>
<feature type="compositionally biased region" description="Polar residues" evidence="2">
    <location>
        <begin position="1649"/>
        <end position="1659"/>
    </location>
</feature>
<reference evidence="4" key="1">
    <citation type="submission" date="2025-08" db="UniProtKB">
        <authorList>
            <consortium name="RefSeq"/>
        </authorList>
    </citation>
    <scope>IDENTIFICATION</scope>
</reference>
<feature type="coiled-coil region" evidence="1">
    <location>
        <begin position="1243"/>
        <end position="1333"/>
    </location>
</feature>
<feature type="region of interest" description="Disordered" evidence="2">
    <location>
        <begin position="1373"/>
        <end position="1403"/>
    </location>
</feature>
<sequence>MAGFLEVLLGAYGVNVKSYRQLRGGTKLLELFSISATNSPQDNFRRLKAHLRNFFPQIEGSLCVGKCARGERLELCYVAALSVGALIAQDLSKASSSLDQSLPERLRNLCAYQGAEVDSIKEFCEIVFRDENVPNKIKQLLSTWMENTENDVSTSSGSSLNSSVASIHSRAPLSPLNAVLRTPENRLRVREKYNQEVVKLRGDLLIMRERYDHLEADMKQQADTKDRELKELQNRVRFLREIIDSESEESRNNAPAVQNEVSAGRLKMLQKQVQQLQEFEQKFFDEKLRAEELETKLVQDEKKIKDLKARIQILEATIFERDEELSQAADEMSALRDRLEEQRINISLVRHRSRSHDTLDSVPDGENLGDAVQDLIVAELRTNSDQLRDELETAKNELATKNMEVADLQLSNQMKREQVGELEVQVEALRAQIRSHIETITQAANQANELSTKLQSAQSESERLRYELGSMTEVKQKLEERRKYLENKVHLLKAQIDETQSKFNEMDRIKSLIEEQLKAQNTLIDDLRSQVAEKTARISCVEAELSKATSSFTETLKSMNAQLSDDRKIHSEEKAKMERRITTLEQDLNDTNLQRQTLCSEIEKLKIERAEIHTQLNIQLETQSKMKREISMLEETLRLEVEARQTFETSFKQAVAEVNNFKVVNEQLKIEVEQLRSSERSMKEHLEQDQQSLIETRENLKVLEEKHRDMKKTYIANSTQLEEMRELLETRKGENAELREIQGKLQTTVEEQAREKAALEAEISELKDALASEAADKLFMEDALKQASATISEKDSFISSQNAILTQMESEVQTLKSQLTTRDQQWSESNEAQEQLRKEADSAKAALERLESQTALREKDLEDSVKELQELLEGSKKSLHAYEEQIESLTQSTEILHKERALQIEAEARNESELRRLQNLLDACNIDLGAKKSELEAALSEFESKSNESKDAYEQEIRTLVERVSALENREKDLELELEQSREKSREDGLRIAGLSEKIAAQEKELQTGSEEAEEAAKQLERERTTLQEAISRAETEIKDLRDEMNRLANKLKEESNEKEKLAVELDALKAEQASMVAELSELRSRESSRAAGDVELWRNFRRSLVDKLEHVDVQAPVMNDDELLGVVDRALENQRKVKELQIENQSLSRSVRNAEDNIRCRIVELTSDNDQLKRKLREASSELNRCQDELKEITATVIRAKNGDTIDGGILSSLCRDILNMAVTSQDNATTKKEVTELRLALSKSCRDTERLQAQVEQLQKAKDELQRVREERDQMMEQLRIHRENEQLGIHSEKQHEATMELVKEGYDLEVERLRSELQRSTNDLARTRSELKNTQEYVSTLLEKYDKTKEYSLKKISGLHDIIYQNNIPLPRARRKSPNQTGLPISSRHSDTSADDVERKLREKDEEIRRLRLAKSELEKRVCAATVNERMAAGISDLNSSRAYTSMLDIERQRMPPPPPPSGDYLRDHYSCVDDDRAWKEFREPCKFSASICSDYDSFSVKSMPAMYHQDRNPMQRSFSTRSLLFDHDTSRSSQRPHASHLLLRSSTCSHRGASCLSSSKFVPHEEDFPSPPAMYDKPLPTHTDPKLSNTFESINDLNYKCRGGRSVGLGGLGLGDDEEAQFMNPKNLEELKNGGPKTPPDSHRSSILKQRNSQVPPHLRSSYPVETQNGKIPVTPLLQKKRLP</sequence>
<keyword evidence="3" id="KW-1185">Reference proteome</keyword>
<keyword evidence="1" id="KW-0175">Coiled coil</keyword>
<dbReference type="RefSeq" id="XP_003743207.1">
    <property type="nucleotide sequence ID" value="XM_003743159.1"/>
</dbReference>
<evidence type="ECO:0000256" key="2">
    <source>
        <dbReference type="SAM" id="MobiDB-lite"/>
    </source>
</evidence>
<evidence type="ECO:0000256" key="1">
    <source>
        <dbReference type="SAM" id="Coils"/>
    </source>
</evidence>
<feature type="coiled-coil region" evidence="1">
    <location>
        <begin position="211"/>
        <end position="249"/>
    </location>
</feature>
<organism evidence="3 4">
    <name type="scientific">Galendromus occidentalis</name>
    <name type="common">western predatory mite</name>
    <dbReference type="NCBI Taxonomy" id="34638"/>
    <lineage>
        <taxon>Eukaryota</taxon>
        <taxon>Metazoa</taxon>
        <taxon>Ecdysozoa</taxon>
        <taxon>Arthropoda</taxon>
        <taxon>Chelicerata</taxon>
        <taxon>Arachnida</taxon>
        <taxon>Acari</taxon>
        <taxon>Parasitiformes</taxon>
        <taxon>Mesostigmata</taxon>
        <taxon>Gamasina</taxon>
        <taxon>Phytoseioidea</taxon>
        <taxon>Phytoseiidae</taxon>
        <taxon>Typhlodrominae</taxon>
        <taxon>Galendromus</taxon>
    </lineage>
</organism>
<accession>A0AAJ6QTA7</accession>
<feature type="coiled-coil region" evidence="1">
    <location>
        <begin position="1131"/>
        <end position="1197"/>
    </location>
</feature>
<feature type="compositionally biased region" description="Basic and acidic residues" evidence="2">
    <location>
        <begin position="1391"/>
        <end position="1403"/>
    </location>
</feature>
<feature type="coiled-coil region" evidence="1">
    <location>
        <begin position="829"/>
        <end position="899"/>
    </location>
</feature>
<dbReference type="PANTHER" id="PTHR43941">
    <property type="entry name" value="STRUCTURAL MAINTENANCE OF CHROMOSOMES PROTEIN 2"/>
    <property type="match status" value="1"/>
</dbReference>
<gene>
    <name evidence="4" type="primary">LOC100908506</name>
</gene>
<evidence type="ECO:0000313" key="3">
    <source>
        <dbReference type="Proteomes" id="UP000694867"/>
    </source>
</evidence>
<feature type="coiled-coil region" evidence="1">
    <location>
        <begin position="658"/>
        <end position="776"/>
    </location>
</feature>
<dbReference type="GeneID" id="100908506"/>
<proteinExistence type="predicted"/>
<dbReference type="Proteomes" id="UP000694867">
    <property type="component" value="Unplaced"/>
</dbReference>
<feature type="coiled-coil region" evidence="1">
    <location>
        <begin position="932"/>
        <end position="1086"/>
    </location>
</feature>
<dbReference type="KEGG" id="goe:100908506"/>
<protein>
    <submittedName>
        <fullName evidence="4">Myosin-10</fullName>
    </submittedName>
</protein>
<feature type="coiled-coil region" evidence="1">
    <location>
        <begin position="276"/>
        <end position="345"/>
    </location>
</feature>